<keyword evidence="2" id="KW-1185">Reference proteome</keyword>
<accession>A0A182FXH3</accession>
<reference evidence="1" key="2">
    <citation type="submission" date="2022-08" db="UniProtKB">
        <authorList>
            <consortium name="EnsemblMetazoa"/>
        </authorList>
    </citation>
    <scope>IDENTIFICATION</scope>
    <source>
        <strain evidence="1">STECLA/ALBI9_A</strain>
    </source>
</reference>
<dbReference type="AlphaFoldDB" id="A0A182FXH3"/>
<evidence type="ECO:0000313" key="2">
    <source>
        <dbReference type="Proteomes" id="UP000069272"/>
    </source>
</evidence>
<dbReference type="Proteomes" id="UP000069272">
    <property type="component" value="Chromosome 2R"/>
</dbReference>
<organism evidence="1 2">
    <name type="scientific">Anopheles albimanus</name>
    <name type="common">New world malaria mosquito</name>
    <dbReference type="NCBI Taxonomy" id="7167"/>
    <lineage>
        <taxon>Eukaryota</taxon>
        <taxon>Metazoa</taxon>
        <taxon>Ecdysozoa</taxon>
        <taxon>Arthropoda</taxon>
        <taxon>Hexapoda</taxon>
        <taxon>Insecta</taxon>
        <taxon>Pterygota</taxon>
        <taxon>Neoptera</taxon>
        <taxon>Endopterygota</taxon>
        <taxon>Diptera</taxon>
        <taxon>Nematocera</taxon>
        <taxon>Culicoidea</taxon>
        <taxon>Culicidae</taxon>
        <taxon>Anophelinae</taxon>
        <taxon>Anopheles</taxon>
    </lineage>
</organism>
<proteinExistence type="predicted"/>
<evidence type="ECO:0000313" key="1">
    <source>
        <dbReference type="EnsemblMetazoa" id="AALB014344-PA"/>
    </source>
</evidence>
<dbReference type="EnsemblMetazoa" id="AALB014344-RA">
    <property type="protein sequence ID" value="AALB014344-PA"/>
    <property type="gene ID" value="AALB014344"/>
</dbReference>
<sequence>MIFHLPHQQTADALTATFPCHNHTLDENGMRIGWNRRKFGVRKDGRFFASVRRKHEACR</sequence>
<protein>
    <submittedName>
        <fullName evidence="1">Uncharacterized protein</fullName>
    </submittedName>
</protein>
<reference evidence="1 2" key="1">
    <citation type="journal article" date="2017" name="G3 (Bethesda)">
        <title>The Physical Genome Mapping of Anopheles albimanus Corrected Scaffold Misassemblies and Identified Interarm Rearrangements in Genus Anopheles.</title>
        <authorList>
            <person name="Artemov G.N."/>
            <person name="Peery A.N."/>
            <person name="Jiang X."/>
            <person name="Tu Z."/>
            <person name="Stegniy V.N."/>
            <person name="Sharakhova M.V."/>
            <person name="Sharakhov I.V."/>
        </authorList>
    </citation>
    <scope>NUCLEOTIDE SEQUENCE [LARGE SCALE GENOMIC DNA]</scope>
    <source>
        <strain evidence="1 2">ALBI9_A</strain>
    </source>
</reference>
<name>A0A182FXH3_ANOAL</name>
<dbReference type="VEuPathDB" id="VectorBase:AALB014344"/>